<dbReference type="Pfam" id="PF02494">
    <property type="entry name" value="HYR"/>
    <property type="match status" value="2"/>
</dbReference>
<feature type="region of interest" description="Disordered" evidence="6">
    <location>
        <begin position="1834"/>
        <end position="1872"/>
    </location>
</feature>
<feature type="transmembrane region" description="Helical" evidence="7">
    <location>
        <begin position="2134"/>
        <end position="2152"/>
    </location>
</feature>
<evidence type="ECO:0000313" key="10">
    <source>
        <dbReference type="EMBL" id="CEM49953.1"/>
    </source>
</evidence>
<evidence type="ECO:0000259" key="9">
    <source>
        <dbReference type="PROSITE" id="PS50825"/>
    </source>
</evidence>
<evidence type="ECO:0000256" key="4">
    <source>
        <dbReference type="ARBA" id="ARBA00023157"/>
    </source>
</evidence>
<feature type="compositionally biased region" description="Polar residues" evidence="6">
    <location>
        <begin position="2865"/>
        <end position="2878"/>
    </location>
</feature>
<dbReference type="InterPro" id="IPR018097">
    <property type="entry name" value="EGF_Ca-bd_CS"/>
</dbReference>
<keyword evidence="1 5" id="KW-0245">EGF-like domain</keyword>
<dbReference type="InterPro" id="IPR049883">
    <property type="entry name" value="NOTCH1_EGF-like"/>
</dbReference>
<dbReference type="PROSITE" id="PS01186">
    <property type="entry name" value="EGF_2"/>
    <property type="match status" value="4"/>
</dbReference>
<evidence type="ECO:0000256" key="1">
    <source>
        <dbReference type="ARBA" id="ARBA00022536"/>
    </source>
</evidence>
<feature type="region of interest" description="Disordered" evidence="6">
    <location>
        <begin position="3029"/>
        <end position="3290"/>
    </location>
</feature>
<evidence type="ECO:0000259" key="8">
    <source>
        <dbReference type="PROSITE" id="PS50026"/>
    </source>
</evidence>
<dbReference type="GO" id="GO:0005509">
    <property type="term" value="F:calcium ion binding"/>
    <property type="evidence" value="ECO:0007669"/>
    <property type="project" value="InterPro"/>
</dbReference>
<feature type="compositionally biased region" description="Acidic residues" evidence="6">
    <location>
        <begin position="2514"/>
        <end position="2525"/>
    </location>
</feature>
<feature type="domain" description="EGF-like" evidence="8">
    <location>
        <begin position="173"/>
        <end position="213"/>
    </location>
</feature>
<reference evidence="10" key="1">
    <citation type="submission" date="2014-11" db="EMBL/GenBank/DDBJ databases">
        <authorList>
            <person name="Otto D Thomas"/>
            <person name="Naeem Raeece"/>
        </authorList>
    </citation>
    <scope>NUCLEOTIDE SEQUENCE</scope>
</reference>
<dbReference type="Pfam" id="PF07645">
    <property type="entry name" value="EGF_CA"/>
    <property type="match status" value="6"/>
</dbReference>
<feature type="transmembrane region" description="Helical" evidence="7">
    <location>
        <begin position="2014"/>
        <end position="2035"/>
    </location>
</feature>
<dbReference type="PANTHER" id="PTHR24039">
    <property type="entry name" value="FIBRILLIN-RELATED"/>
    <property type="match status" value="1"/>
</dbReference>
<feature type="compositionally biased region" description="Basic and acidic residues" evidence="6">
    <location>
        <begin position="3038"/>
        <end position="3055"/>
    </location>
</feature>
<feature type="region of interest" description="Disordered" evidence="6">
    <location>
        <begin position="2622"/>
        <end position="2652"/>
    </location>
</feature>
<name>A0A0G4HZJ7_9ALVE</name>
<feature type="domain" description="EGF-like" evidence="8">
    <location>
        <begin position="1194"/>
        <end position="1234"/>
    </location>
</feature>
<keyword evidence="7" id="KW-1133">Transmembrane helix</keyword>
<keyword evidence="2" id="KW-0732">Signal</keyword>
<dbReference type="PROSITE" id="PS01187">
    <property type="entry name" value="EGF_CA"/>
    <property type="match status" value="4"/>
</dbReference>
<feature type="domain" description="EGF-like" evidence="8">
    <location>
        <begin position="1101"/>
        <end position="1140"/>
    </location>
</feature>
<dbReference type="SMART" id="SM00179">
    <property type="entry name" value="EGF_CA"/>
    <property type="match status" value="9"/>
</dbReference>
<protein>
    <submittedName>
        <fullName evidence="10">Uncharacterized protein</fullName>
    </submittedName>
</protein>
<feature type="region of interest" description="Disordered" evidence="6">
    <location>
        <begin position="2922"/>
        <end position="2960"/>
    </location>
</feature>
<dbReference type="InterPro" id="IPR000742">
    <property type="entry name" value="EGF"/>
</dbReference>
<feature type="compositionally biased region" description="Acidic residues" evidence="6">
    <location>
        <begin position="3256"/>
        <end position="3270"/>
    </location>
</feature>
<dbReference type="InterPro" id="IPR009030">
    <property type="entry name" value="Growth_fac_rcpt_cys_sf"/>
</dbReference>
<feature type="compositionally biased region" description="Low complexity" evidence="6">
    <location>
        <begin position="2639"/>
        <end position="2650"/>
    </location>
</feature>
<feature type="domain" description="HYR" evidence="9">
    <location>
        <begin position="1545"/>
        <end position="1629"/>
    </location>
</feature>
<gene>
    <name evidence="10" type="ORF">Cvel_9718</name>
</gene>
<feature type="transmembrane region" description="Helical" evidence="7">
    <location>
        <begin position="1951"/>
        <end position="1971"/>
    </location>
</feature>
<feature type="region of interest" description="Disordered" evidence="6">
    <location>
        <begin position="29"/>
        <end position="49"/>
    </location>
</feature>
<keyword evidence="7" id="KW-0812">Transmembrane</keyword>
<feature type="region of interest" description="Disordered" evidence="6">
    <location>
        <begin position="2681"/>
        <end position="2723"/>
    </location>
</feature>
<dbReference type="InterPro" id="IPR001881">
    <property type="entry name" value="EGF-like_Ca-bd_dom"/>
</dbReference>
<feature type="domain" description="EGF-like" evidence="8">
    <location>
        <begin position="816"/>
        <end position="856"/>
    </location>
</feature>
<feature type="domain" description="HYR" evidence="9">
    <location>
        <begin position="1465"/>
        <end position="1544"/>
    </location>
</feature>
<feature type="region of interest" description="Disordered" evidence="6">
    <location>
        <begin position="2841"/>
        <end position="2886"/>
    </location>
</feature>
<dbReference type="SMART" id="SM00181">
    <property type="entry name" value="EGF"/>
    <property type="match status" value="8"/>
</dbReference>
<dbReference type="InterPro" id="IPR024731">
    <property type="entry name" value="NELL2-like_EGF"/>
</dbReference>
<dbReference type="PROSITE" id="PS50825">
    <property type="entry name" value="HYR"/>
    <property type="match status" value="2"/>
</dbReference>
<feature type="compositionally biased region" description="Basic and acidic residues" evidence="6">
    <location>
        <begin position="3240"/>
        <end position="3250"/>
    </location>
</feature>
<feature type="domain" description="EGF-like" evidence="8">
    <location>
        <begin position="1235"/>
        <end position="1275"/>
    </location>
</feature>
<comment type="caution">
    <text evidence="5">Lacks conserved residue(s) required for the propagation of feature annotation.</text>
</comment>
<organism evidence="10">
    <name type="scientific">Chromera velia CCMP2878</name>
    <dbReference type="NCBI Taxonomy" id="1169474"/>
    <lineage>
        <taxon>Eukaryota</taxon>
        <taxon>Sar</taxon>
        <taxon>Alveolata</taxon>
        <taxon>Colpodellida</taxon>
        <taxon>Chromeraceae</taxon>
        <taxon>Chromera</taxon>
    </lineage>
</organism>
<evidence type="ECO:0000256" key="7">
    <source>
        <dbReference type="SAM" id="Phobius"/>
    </source>
</evidence>
<dbReference type="VEuPathDB" id="CryptoDB:Cvel_9718"/>
<feature type="compositionally biased region" description="Basic and acidic residues" evidence="6">
    <location>
        <begin position="3174"/>
        <end position="3188"/>
    </location>
</feature>
<evidence type="ECO:0000256" key="5">
    <source>
        <dbReference type="PROSITE-ProRule" id="PRU00076"/>
    </source>
</evidence>
<dbReference type="CDD" id="cd00054">
    <property type="entry name" value="EGF_CA"/>
    <property type="match status" value="8"/>
</dbReference>
<keyword evidence="7" id="KW-0472">Membrane</keyword>
<dbReference type="PANTHER" id="PTHR24039:SF58">
    <property type="entry name" value="EGF-LIKE DOMAIN-CONTAINING PROTEIN"/>
    <property type="match status" value="1"/>
</dbReference>
<accession>A0A0G4HZJ7</accession>
<keyword evidence="3" id="KW-0677">Repeat</keyword>
<dbReference type="Gene3D" id="2.10.25.10">
    <property type="entry name" value="Laminin"/>
    <property type="match status" value="10"/>
</dbReference>
<dbReference type="PhylomeDB" id="A0A0G4HZJ7"/>
<feature type="domain" description="EGF-like" evidence="8">
    <location>
        <begin position="323"/>
        <end position="363"/>
    </location>
</feature>
<keyword evidence="4" id="KW-1015">Disulfide bond</keyword>
<feature type="region of interest" description="Disordered" evidence="6">
    <location>
        <begin position="2514"/>
        <end position="2554"/>
    </location>
</feature>
<sequence>MYKNYTGVVCRGQYRVYASHDWLNNPGVVTSTSNPESLPSSLFDGSSEGSPWMSAEPISGTANASDSDVYIIIEFPCYKQALGFTWSGETGASMDQNPSALNVSGSNSTSGPWVTLHSISGISDWNVANVKTWRMDVQTGVFKFFKLNFRRVSSTGELPGAGNNVYFLSQSLDFDPCISGTHTCHADATCISSASSFSCSCNAGFAGDGIFCGLRVPPEDIGRGDSQSFTWSKDSRTLFDGVVTIFKDYKGGVCPGEYRVYSPNGWLGNPGQSDSVNETAEWLSSSAFDGSDMGSPWASLSANIAGLLGADESSEHIILGTPYLDECAAGVHNCDPQASCSNTNGSFTCTCNAGLDGDGVACGIQIPQSDIGRGDAEFSTWSKDDRTLFNGVVTLYKGYTGSVCPGTYRVFAPESWSNDPGFNTTFVPTEWVGSSLFDGSDLGKAFCTSETAGSEVVGQTNVSESAVPVIFGTPCFITPSGFAWQTRNDSNFDNVPSAMNVSGSNSTNGPWTSLHSFSDVTNWISEETKKWPMDLRVGSFSFFRFTIRKIQQEVAGVACGNQAFLYASAWTELDECAAGVHNCLPQANCTNTNGSFTCTCPPGLEGDGTNVCGIFLPPADIGRGDNEDFTWTKDDRNRYNGFVTIHKEYPGALCPGAYRVYSSSSWFGDTGNASVAYEALPSSLFDRQASGLPWRSAGSVAGFNDSADATDHLILGLPCFVSLNGYGWIACTDCCPDENPSALSVQGGNSTSGPWTTLHNFSGVTDWQNGDLKTWSVSTSAGPFSFFRFNVKRVNQATAGIASGAQAFLSAASWADLDECAAGLHNCDSLADCTNTNGSFTCTCGSGVGRDGVFCGDQIPPSDIGRGDSEDFTWTKDINNLFNGKVTIYKDYKGPVCPGEFRVYTPNTWSGDTGVNSSIVPTESLPSSLFDASSSGPGWCLPSGGVAGLDDPSESEVQIILGTPYHLTLAGYSWQAPADQNSAPSSLNMSGANSSSGPWTTVHSFTGVTDWAGMQERQWGVDLLTGPFNFFRFLVRRVQSPSSYSGCGLVANLYATSWRDIDECAVGLNDCNVLANCTNTNGSFACACVAGYGGNGTVCGDLNECLNSMLNDCDPAATCNNTEGSFVCTCGPGWTGNGTEGGCSELDECQTATHDCHVAALCTNVQGSFAYEYNTGFNDTGIQSGLPNGTDCTNVNECNLGTHDCAGSSVCNDSIGSFICICPEGFFEQSEICADDNECISGAHNCDVHASCSNTEGSFFCSCQNGFGGNGVFCIESLQVPCGTSSAFERTVVSGVPPDVCLFETNSLATFVKVNMPQPYLVGSQTLPNKTLRASTCNGVTLQDTGISVSNLANDTCRYNHSSGGVEHTAECTDTSGSFSCSCSPGFRDRSVKLYSAKIDPQLLLPGGSSSPTQHSLQRQEPRCNDGYLHVGSQTVSCMGVEGADPPLALWQEDAGTSGCAGPWVDVTPPSLECPDYTIQTDPSSSTAQLGSFHFVTITDPGGVASVVSNPAVPRGFPAGSTDVTIIATDTEGNTGSCSFRVNVKDKEAPTVLCPPNINKNQIRLDPLPVNFPVRPVVFDNVDAPNRIKLSFSHSSGSSFLPGQTTVTVQATDTSGNSGSCNFLVRVIACPYGSERESQTGPCICRYALAQMFPTAVVVKCPIGQTCEETVFSETDSGYAQANVTCVEGMRGVSVIFYTAMNAVPSEDDEKTHIFAIRTLLNFLSLMGFIGMIHLNLPLPEGFPSLHDLLPGIPAINRVLSTDCIIEPMLVNAGYAADEAFIILKIMNTLKMVASGVFLTLLGASIVFGASIVENLKRRTLEAQLEDKKALSAETNWDHAGETSQRQHVRLPPLEETGSLSPGPSASLQSAAFQEKEKEGAWELARKHQELQREVENRVRAAGLTEAQKRHLARLESWRRRNKRVFGIWRYDFPIPAQGPQPKGLPALLRLLKSLMEDMISVYIVLFFLMFEGSFEELLGVLRCEPLARGLETRVESAPSVPCADDVYTRWSGIAAGAMVCLGVVIPLSMGIALVTELRRLRLESNRPHRANFRQRFGFLIQGFRPGFEFWELTIIVRKLLLQLCLAFYIGQDANMRLSQAVWLAIFSFIVQCRLRPFNSQDSDILNKLESQALGFWLLSLILFQSVCFRAIKVYEGKGIPNHNNDLPLCVTLRPSLQPAIHLQMLLMESMMALQNLAVLGAILALNGILLVRIVAVIATGYVTDFSALLREVDDASDPSTVLPDTLVRVPFLWAMPILKKAIRPIESVFDFLVSKDTLFLVDTEETFAADVQESRGALTAASVSSSSFLLGRCGKVFEGSRPLSKEELLKILLEVDSVVWNILVKWDTELARDRKKESKSLSKAKTISFRNLAALKRVGLSKRSGTTRRLHFGIRRTPADQGGGSGAGTAEKLKKFQPPEFFDEFLLRWALVCSQRLAEDEELAASAEGVNDLDELLWIVQRLLRPPLSAEANHPFLKDLERALPDEESPAADTAVRDQMLAGPMKDRVHVEYEEESDQDDIDETSPMVSPTRRPPRSPKPASPLPSATDGHDLLGLEAPQEETRILSKRRAAFDIAGDRWDPLTRDEASTWADRPASESSFHLMSPKSFRRTISESRSELSCAKGESCTSEMERGSLSEGSPLSSGAGKRFRSFRLDPSARGGFKMKCATKILKRKMKEAKISSSKGSDPSKSPEEQIGGGPRLSGGSESSPSCTPPPSLALRPSFKRIGHNAGLLFGCVVPQRLQQSGFPLRPSQLQKVGEAFFSFGQNQDLLDTPADLDSVLRALRTFLHMHPVVVLWHYFCFMGAKRRLLDRAGMGLMVRWLRYLQIEVARPASTPPFSGFPGRAPSPPSRLSSKKDNSGSRGSFSGALGSQKSDLRVQEAVGKSQEAVQIDLTSARSQAKERGVRHRNRIIEGVHIPSCGRQPSTPPAGTAWQRPRRTDTQKEVSPTGGHGSETEGEHLLFCDFGFVELPLSDHFGVPHLCGDPEFEVESIHGRAVECWLPLSKQGRRLREVPPGGLARRVLQQAGGGVDDESCRAGGEEEEQRGGQKENEEEVETGGSHDETESETSPLLIQNLPPAFFAGDGRNEGGSPKYRNAVKVGTTDAPLSAPLDPTRELGKFSRSSSSDESDRLEDTGTQERVTQAGGRTSEVPLESVEGTGRASNSSMERNTRTKDDSTRERGGWAEGDTANPTASAMQVHETTVLGLRSDLSDFRPLAQSSPESRPFGQNEDVEERMGKRGERILHTGSEGESDGSDTEGDDSDVSEVTPLKSRPTSPEDHRDWELAVKVVDSMFERKKRREKNKKKK</sequence>
<dbReference type="InterPro" id="IPR003410">
    <property type="entry name" value="HYR_dom"/>
</dbReference>
<feature type="transmembrane region" description="Helical" evidence="7">
    <location>
        <begin position="1792"/>
        <end position="1813"/>
    </location>
</feature>
<dbReference type="PROSITE" id="PS50026">
    <property type="entry name" value="EGF_3"/>
    <property type="match status" value="8"/>
</dbReference>
<dbReference type="InterPro" id="IPR000152">
    <property type="entry name" value="EGF-type_Asp/Asn_hydroxyl_site"/>
</dbReference>
<dbReference type="SUPFAM" id="SSF57196">
    <property type="entry name" value="EGF/Laminin"/>
    <property type="match status" value="3"/>
</dbReference>
<dbReference type="SUPFAM" id="SSF57184">
    <property type="entry name" value="Growth factor receptor domain"/>
    <property type="match status" value="2"/>
</dbReference>
<dbReference type="EMBL" id="CDMZ01004505">
    <property type="protein sequence ID" value="CEM49953.1"/>
    <property type="molecule type" value="Genomic_DNA"/>
</dbReference>
<evidence type="ECO:0000256" key="6">
    <source>
        <dbReference type="SAM" id="MobiDB-lite"/>
    </source>
</evidence>
<dbReference type="FunFam" id="2.10.25.10:FF:000038">
    <property type="entry name" value="Fibrillin 2"/>
    <property type="match status" value="7"/>
</dbReference>
<dbReference type="Pfam" id="PF12947">
    <property type="entry name" value="EGF_3"/>
    <property type="match status" value="4"/>
</dbReference>
<proteinExistence type="predicted"/>
<feature type="transmembrane region" description="Helical" evidence="7">
    <location>
        <begin position="2197"/>
        <end position="2223"/>
    </location>
</feature>
<evidence type="ECO:0000256" key="2">
    <source>
        <dbReference type="ARBA" id="ARBA00022729"/>
    </source>
</evidence>
<feature type="domain" description="EGF-like" evidence="8">
    <location>
        <begin position="572"/>
        <end position="610"/>
    </location>
</feature>
<evidence type="ECO:0000256" key="3">
    <source>
        <dbReference type="ARBA" id="ARBA00022737"/>
    </source>
</evidence>
<feature type="domain" description="EGF-like" evidence="8">
    <location>
        <begin position="1060"/>
        <end position="1100"/>
    </location>
</feature>
<feature type="compositionally biased region" description="Polar residues" evidence="6">
    <location>
        <begin position="1858"/>
        <end position="1872"/>
    </location>
</feature>
<dbReference type="PROSITE" id="PS00010">
    <property type="entry name" value="ASX_HYDROXYL"/>
    <property type="match status" value="7"/>
</dbReference>